<dbReference type="Proteomes" id="UP000830631">
    <property type="component" value="Chromosome"/>
</dbReference>
<reference evidence="1 2" key="1">
    <citation type="submission" date="2021-06" db="EMBL/GenBank/DDBJ databases">
        <title>Genome-based taxonomic framework of Microbacterium strains isolated from marine environment, the description of four new species and reclassification of four preexisting species.</title>
        <authorList>
            <person name="Lee S.D."/>
            <person name="Kim S.-M."/>
            <person name="Byeon Y.-S."/>
            <person name="Yang H.L."/>
            <person name="Kim I.S."/>
        </authorList>
    </citation>
    <scope>NUCLEOTIDE SEQUENCE [LARGE SCALE GENOMIC DNA]</scope>
    <source>
        <strain evidence="1 2">KSW4-10</strain>
    </source>
</reference>
<organism evidence="1 2">
    <name type="scientific">Microbacterium aurugineum</name>
    <dbReference type="NCBI Taxonomy" id="2851642"/>
    <lineage>
        <taxon>Bacteria</taxon>
        <taxon>Bacillati</taxon>
        <taxon>Actinomycetota</taxon>
        <taxon>Actinomycetes</taxon>
        <taxon>Micrococcales</taxon>
        <taxon>Microbacteriaceae</taxon>
        <taxon>Microbacterium</taxon>
    </lineage>
</organism>
<evidence type="ECO:0008006" key="3">
    <source>
        <dbReference type="Google" id="ProtNLM"/>
    </source>
</evidence>
<proteinExistence type="predicted"/>
<keyword evidence="2" id="KW-1185">Reference proteome</keyword>
<sequence length="145" mass="16571">MATIKQLETLMALKTVAGEEFDRDSFIAEWLNKSHKLIRAEFSRLNSNQPATNLQLAWIAKLEQEVYGNVYSLGMALSYQDACERIPLLKLMLKEKQNNQRIEKQAGVGPLSEIELLETRLRMLKDQASASVDEKTGDLVMWYHA</sequence>
<protein>
    <recommendedName>
        <fullName evidence="3">Flagellar protein FlgN</fullName>
    </recommendedName>
</protein>
<dbReference type="EMBL" id="CP078078">
    <property type="protein sequence ID" value="UPL17252.1"/>
    <property type="molecule type" value="Genomic_DNA"/>
</dbReference>
<evidence type="ECO:0000313" key="2">
    <source>
        <dbReference type="Proteomes" id="UP000830631"/>
    </source>
</evidence>
<accession>A0ABY4IWW8</accession>
<name>A0ABY4IWW8_9MICO</name>
<dbReference type="RefSeq" id="WP_261812363.1">
    <property type="nucleotide sequence ID" value="NZ_CP078078.1"/>
</dbReference>
<evidence type="ECO:0000313" key="1">
    <source>
        <dbReference type="EMBL" id="UPL17252.1"/>
    </source>
</evidence>
<gene>
    <name evidence="1" type="ORF">KV397_05515</name>
</gene>